<dbReference type="InterPro" id="IPR020802">
    <property type="entry name" value="TesA-like"/>
</dbReference>
<feature type="domain" description="Carrier" evidence="5">
    <location>
        <begin position="930"/>
        <end position="1005"/>
    </location>
</feature>
<dbReference type="InterPro" id="IPR025110">
    <property type="entry name" value="AMP-bd_C"/>
</dbReference>
<dbReference type="SMART" id="SM00824">
    <property type="entry name" value="PKS_TE"/>
    <property type="match status" value="1"/>
</dbReference>
<dbReference type="CDD" id="cd05930">
    <property type="entry name" value="A_NRPS"/>
    <property type="match status" value="1"/>
</dbReference>
<dbReference type="PROSITE" id="PS00455">
    <property type="entry name" value="AMP_BINDING"/>
    <property type="match status" value="1"/>
</dbReference>
<dbReference type="Gene3D" id="1.10.1200.10">
    <property type="entry name" value="ACP-like"/>
    <property type="match status" value="1"/>
</dbReference>
<comment type="cofactor">
    <cofactor evidence="1">
        <name>pantetheine 4'-phosphate</name>
        <dbReference type="ChEBI" id="CHEBI:47942"/>
    </cofactor>
</comment>
<dbReference type="Pfam" id="PF13193">
    <property type="entry name" value="AMP-binding_C"/>
    <property type="match status" value="1"/>
</dbReference>
<dbReference type="Gene3D" id="3.30.559.10">
    <property type="entry name" value="Chloramphenicol acetyltransferase-like domain"/>
    <property type="match status" value="1"/>
</dbReference>
<proteinExistence type="predicted"/>
<feature type="compositionally biased region" description="Polar residues" evidence="4">
    <location>
        <begin position="176"/>
        <end position="192"/>
    </location>
</feature>
<dbReference type="InterPro" id="IPR001031">
    <property type="entry name" value="Thioesterase"/>
</dbReference>
<evidence type="ECO:0000259" key="5">
    <source>
        <dbReference type="PROSITE" id="PS50075"/>
    </source>
</evidence>
<dbReference type="InterPro" id="IPR042099">
    <property type="entry name" value="ANL_N_sf"/>
</dbReference>
<keyword evidence="3" id="KW-0597">Phosphoprotein</keyword>
<evidence type="ECO:0000256" key="4">
    <source>
        <dbReference type="SAM" id="MobiDB-lite"/>
    </source>
</evidence>
<dbReference type="Pfam" id="PF00501">
    <property type="entry name" value="AMP-binding"/>
    <property type="match status" value="1"/>
</dbReference>
<dbReference type="Pfam" id="PF00550">
    <property type="entry name" value="PP-binding"/>
    <property type="match status" value="1"/>
</dbReference>
<dbReference type="InterPro" id="IPR010071">
    <property type="entry name" value="AA_adenyl_dom"/>
</dbReference>
<evidence type="ECO:0000313" key="7">
    <source>
        <dbReference type="Proteomes" id="UP001250181"/>
    </source>
</evidence>
<dbReference type="InterPro" id="IPR023213">
    <property type="entry name" value="CAT-like_dom_sf"/>
</dbReference>
<dbReference type="SUPFAM" id="SSF53474">
    <property type="entry name" value="alpha/beta-Hydrolases"/>
    <property type="match status" value="1"/>
</dbReference>
<feature type="region of interest" description="Disordered" evidence="4">
    <location>
        <begin position="176"/>
        <end position="201"/>
    </location>
</feature>
<dbReference type="InterPro" id="IPR009081">
    <property type="entry name" value="PP-bd_ACP"/>
</dbReference>
<organism evidence="6 7">
    <name type="scientific">Streptomyces tamarix</name>
    <dbReference type="NCBI Taxonomy" id="3078565"/>
    <lineage>
        <taxon>Bacteria</taxon>
        <taxon>Bacillati</taxon>
        <taxon>Actinomycetota</taxon>
        <taxon>Actinomycetes</taxon>
        <taxon>Kitasatosporales</taxon>
        <taxon>Streptomycetaceae</taxon>
        <taxon>Streptomyces</taxon>
    </lineage>
</organism>
<dbReference type="PANTHER" id="PTHR45527:SF1">
    <property type="entry name" value="FATTY ACID SYNTHASE"/>
    <property type="match status" value="1"/>
</dbReference>
<dbReference type="PANTHER" id="PTHR45527">
    <property type="entry name" value="NONRIBOSOMAL PEPTIDE SYNTHETASE"/>
    <property type="match status" value="1"/>
</dbReference>
<evidence type="ECO:0000256" key="2">
    <source>
        <dbReference type="ARBA" id="ARBA00022450"/>
    </source>
</evidence>
<dbReference type="InterPro" id="IPR036736">
    <property type="entry name" value="ACP-like_sf"/>
</dbReference>
<dbReference type="Gene3D" id="3.30.559.30">
    <property type="entry name" value="Nonribosomal peptide synthetase, condensation domain"/>
    <property type="match status" value="1"/>
</dbReference>
<sequence length="1272" mass="133633">MTTTSTSPDVPVQEEGYQLSPQQLARSGQAGSTAVRTVRTAARVPVPVLEARIAAAVAAHEILRTRYTEFAGLPTLVQVVDPVGPVTVEQAVAERTVLRAGALTVEHALGPDGTLLVLTLPRLSVDDASWQQLVGLLLQDPEDLRGTAADGAATDDETLQYADVAAWLGEVLEQSARPQETGDTGRQPSTPSSAPPFLLPADLGDGAAEPVRVSTVVQGPALERLDALAGRCGVSESAVLLALWRSLYDRYCRDADDHVVVLADGRSTDGLENVLGLLERPVPVRLEIAADTPVADALRTAQDALRSVAAIENQVDPGTVASPHRAPGGASLSYRHRQDQWADAISAETSAYDVPGPLHLDCVRGPRSVHLTFVGTGGRVARADLDLVAAAFEHQLADALSGGTDRAVGGLRLTAPNASTAGAEPRARYAPVLDRFLRQADRTPARPALRCGETVVSYRDAALRADAVAHLLREHGVRAGQRVALFAPASAETVVAMLGVWLAGAAFVPLDPSWPRQRIEMILGEADPALLLTPLPKADHPVSVRTVTTADAAVDPQRAAPSGAPAAGAAYVIFTSGTSGLPKGVVIGHEQLAHYAAAMGETLMLSEGAECAAVSTLAADLAYTAVFPTLASGGCVQLVPAETATSPAALTEWFRTHPAAALKLVPSHLSALLAEADDPAALLPSEALVLGGELLPRPLYERVRELAPSLRVYNHYGPTETTVGASCLAPDEPVDARCSSITVGGGLGENALTVVDEAGVPLPPWCPGEVVVSGPGVGLGYLARLREGLPGFGTAEASDGYRTGDLGRLVPGAGVEILGRIDDQVKLRGYRLQVGEIEALLTGRCGVGAAAVVARADDSGLVTHLDAYLVATDGSAPPVEQVRKAVGDWLPAALVPTGWQVLDRLPLTRNGKLDRRALAPVEPPKARAGRPRDSVEQRLLAIWSSTLDQDISSPDADFFEFGGQSLRAIKLMAQINSAFGCRLPMSAVFTAPTVAAMAVLVRGSEAQDSNLVPLRAASGADVGAPIFCVHPGGGNTLSYWELARALPADRPVFGIEAWGLHGRPPQEDFTAMAEGYAATVAAAGDAPPVIIGWCFGGLMAYATAKALRRSGHEVAQLIIVNCGVPAADDGALAQKPADYLVRRFAFHYQLDLPAGEFGERELLAAMQDVGRLPPDAGEAELRSLLDVYTTNMTALDRYFVQQRNSFDRPDFPVLLVRAEPTGEPHDPDRTWGWGSVVGPELGFASVPTTHHGIMRQPHVARLAELIGRELES</sequence>
<dbReference type="InterPro" id="IPR029058">
    <property type="entry name" value="AB_hydrolase_fold"/>
</dbReference>
<protein>
    <submittedName>
        <fullName evidence="6">Amino acid adenylation domain-containing protein</fullName>
    </submittedName>
</protein>
<dbReference type="SUPFAM" id="SSF56801">
    <property type="entry name" value="Acetyl-CoA synthetase-like"/>
    <property type="match status" value="1"/>
</dbReference>
<name>A0ABU3QNZ7_9ACTN</name>
<dbReference type="SUPFAM" id="SSF47336">
    <property type="entry name" value="ACP-like"/>
    <property type="match status" value="1"/>
</dbReference>
<dbReference type="PROSITE" id="PS50075">
    <property type="entry name" value="CARRIER"/>
    <property type="match status" value="1"/>
</dbReference>
<dbReference type="Gene3D" id="3.40.50.1820">
    <property type="entry name" value="alpha/beta hydrolase"/>
    <property type="match status" value="1"/>
</dbReference>
<dbReference type="RefSeq" id="WP_315879537.1">
    <property type="nucleotide sequence ID" value="NZ_JAWCTQ010000027.1"/>
</dbReference>
<dbReference type="NCBIfam" id="TIGR01733">
    <property type="entry name" value="AA-adenyl-dom"/>
    <property type="match status" value="1"/>
</dbReference>
<keyword evidence="7" id="KW-1185">Reference proteome</keyword>
<evidence type="ECO:0000256" key="3">
    <source>
        <dbReference type="ARBA" id="ARBA00022553"/>
    </source>
</evidence>
<dbReference type="SUPFAM" id="SSF52777">
    <property type="entry name" value="CoA-dependent acyltransferases"/>
    <property type="match status" value="2"/>
</dbReference>
<dbReference type="InterPro" id="IPR020806">
    <property type="entry name" value="PKS_PP-bd"/>
</dbReference>
<dbReference type="EMBL" id="JAWCTQ010000027">
    <property type="protein sequence ID" value="MDT9684481.1"/>
    <property type="molecule type" value="Genomic_DNA"/>
</dbReference>
<dbReference type="Pfam" id="PF00975">
    <property type="entry name" value="Thioesterase"/>
    <property type="match status" value="1"/>
</dbReference>
<gene>
    <name evidence="6" type="ORF">RND61_20830</name>
</gene>
<dbReference type="InterPro" id="IPR045851">
    <property type="entry name" value="AMP-bd_C_sf"/>
</dbReference>
<accession>A0ABU3QNZ7</accession>
<evidence type="ECO:0000256" key="1">
    <source>
        <dbReference type="ARBA" id="ARBA00001957"/>
    </source>
</evidence>
<reference evidence="6 7" key="1">
    <citation type="submission" date="2023-09" db="EMBL/GenBank/DDBJ databases">
        <title>Streptomyces sp. nov.: A antagonism against Alternaria gaisen Producing Streptochlin, Isolated from Tamarix root soil.</title>
        <authorList>
            <person name="Chen Y."/>
        </authorList>
    </citation>
    <scope>NUCLEOTIDE SEQUENCE [LARGE SCALE GENOMIC DNA]</scope>
    <source>
        <strain evidence="6 7">TRM76323</strain>
    </source>
</reference>
<dbReference type="Proteomes" id="UP001250181">
    <property type="component" value="Unassembled WGS sequence"/>
</dbReference>
<comment type="caution">
    <text evidence="6">The sequence shown here is derived from an EMBL/GenBank/DDBJ whole genome shotgun (WGS) entry which is preliminary data.</text>
</comment>
<dbReference type="InterPro" id="IPR020845">
    <property type="entry name" value="AMP-binding_CS"/>
</dbReference>
<dbReference type="SMART" id="SM00823">
    <property type="entry name" value="PKS_PP"/>
    <property type="match status" value="1"/>
</dbReference>
<evidence type="ECO:0000313" key="6">
    <source>
        <dbReference type="EMBL" id="MDT9684481.1"/>
    </source>
</evidence>
<keyword evidence="2" id="KW-0596">Phosphopantetheine</keyword>
<dbReference type="Gene3D" id="3.30.300.30">
    <property type="match status" value="1"/>
</dbReference>
<dbReference type="Gene3D" id="3.40.50.12780">
    <property type="entry name" value="N-terminal domain of ligase-like"/>
    <property type="match status" value="1"/>
</dbReference>
<dbReference type="InterPro" id="IPR000873">
    <property type="entry name" value="AMP-dep_synth/lig_dom"/>
</dbReference>